<dbReference type="InterPro" id="IPR050374">
    <property type="entry name" value="RRT5_SRSF_SR"/>
</dbReference>
<dbReference type="InterPro" id="IPR000504">
    <property type="entry name" value="RRM_dom"/>
</dbReference>
<dbReference type="CDD" id="cd00590">
    <property type="entry name" value="RRM_SF"/>
    <property type="match status" value="1"/>
</dbReference>
<dbReference type="Proteomes" id="UP001498398">
    <property type="component" value="Unassembled WGS sequence"/>
</dbReference>
<keyword evidence="1 2" id="KW-0694">RNA-binding</keyword>
<evidence type="ECO:0000313" key="5">
    <source>
        <dbReference type="EMBL" id="KAK7453449.1"/>
    </source>
</evidence>
<dbReference type="Pfam" id="PF00076">
    <property type="entry name" value="RRM_1"/>
    <property type="match status" value="2"/>
</dbReference>
<evidence type="ECO:0000256" key="1">
    <source>
        <dbReference type="ARBA" id="ARBA00022884"/>
    </source>
</evidence>
<evidence type="ECO:0000256" key="3">
    <source>
        <dbReference type="SAM" id="MobiDB-lite"/>
    </source>
</evidence>
<evidence type="ECO:0000256" key="2">
    <source>
        <dbReference type="PROSITE-ProRule" id="PRU00176"/>
    </source>
</evidence>
<keyword evidence="6" id="KW-1185">Reference proteome</keyword>
<feature type="region of interest" description="Disordered" evidence="3">
    <location>
        <begin position="99"/>
        <end position="124"/>
    </location>
</feature>
<dbReference type="Gene3D" id="3.30.70.330">
    <property type="match status" value="2"/>
</dbReference>
<sequence>MNSPREEAVQFAKTSKRENRVYVANLNYEINYQELTEFMSAAGEVLFAEIMTTYAGTSKGCGLVEYKSKEDAQRAIRELSDMSLHGRLVWIREDREAESRFGQSHPPNKLDPQSYSLSDRLRSPPSYNDVEVSLVPLGQSSATANQLFVGNIPFQASWQDLKDLFRTSTSPAFPAGLCPARADIIFGDDGRSKGYGIVSFSTAEEAQKAIELFDGYEWYGRVIEVREDRYAGLTGSIRSYANDRGRHRGYRGSHRGGLRGGRGFRLQHSGSELALSS</sequence>
<dbReference type="PANTHER" id="PTHR23003:SF3">
    <property type="entry name" value="FI21236P1-RELATED"/>
    <property type="match status" value="1"/>
</dbReference>
<feature type="compositionally biased region" description="Polar residues" evidence="3">
    <location>
        <begin position="101"/>
        <end position="117"/>
    </location>
</feature>
<evidence type="ECO:0000313" key="6">
    <source>
        <dbReference type="Proteomes" id="UP001498398"/>
    </source>
</evidence>
<dbReference type="PROSITE" id="PS50102">
    <property type="entry name" value="RRM"/>
    <property type="match status" value="2"/>
</dbReference>
<dbReference type="SUPFAM" id="SSF54928">
    <property type="entry name" value="RNA-binding domain, RBD"/>
    <property type="match status" value="2"/>
</dbReference>
<name>A0ABR1J7W2_9AGAR</name>
<comment type="caution">
    <text evidence="5">The sequence shown here is derived from an EMBL/GenBank/DDBJ whole genome shotgun (WGS) entry which is preliminary data.</text>
</comment>
<gene>
    <name evidence="5" type="primary">GBP2_2</name>
    <name evidence="5" type="ORF">VKT23_011721</name>
</gene>
<dbReference type="PANTHER" id="PTHR23003">
    <property type="entry name" value="RNA RECOGNITION MOTIF RRM DOMAIN CONTAINING PROTEIN"/>
    <property type="match status" value="1"/>
</dbReference>
<dbReference type="InterPro" id="IPR035979">
    <property type="entry name" value="RBD_domain_sf"/>
</dbReference>
<feature type="domain" description="RRM" evidence="4">
    <location>
        <begin position="145"/>
        <end position="230"/>
    </location>
</feature>
<protein>
    <submittedName>
        <fullName evidence="5">G-strand binding protein</fullName>
    </submittedName>
</protein>
<reference evidence="5 6" key="1">
    <citation type="submission" date="2024-01" db="EMBL/GenBank/DDBJ databases">
        <title>A draft genome for the cacao thread blight pathogen Marasmiellus scandens.</title>
        <authorList>
            <person name="Baruah I.K."/>
            <person name="Leung J."/>
            <person name="Bukari Y."/>
            <person name="Amoako-Attah I."/>
            <person name="Meinhardt L.W."/>
            <person name="Bailey B.A."/>
            <person name="Cohen S.P."/>
        </authorList>
    </citation>
    <scope>NUCLEOTIDE SEQUENCE [LARGE SCALE GENOMIC DNA]</scope>
    <source>
        <strain evidence="5 6">GH-19</strain>
    </source>
</reference>
<evidence type="ECO:0000259" key="4">
    <source>
        <dbReference type="PROSITE" id="PS50102"/>
    </source>
</evidence>
<dbReference type="SMART" id="SM00360">
    <property type="entry name" value="RRM"/>
    <property type="match status" value="2"/>
</dbReference>
<feature type="domain" description="RRM" evidence="4">
    <location>
        <begin position="19"/>
        <end position="96"/>
    </location>
</feature>
<organism evidence="5 6">
    <name type="scientific">Marasmiellus scandens</name>
    <dbReference type="NCBI Taxonomy" id="2682957"/>
    <lineage>
        <taxon>Eukaryota</taxon>
        <taxon>Fungi</taxon>
        <taxon>Dikarya</taxon>
        <taxon>Basidiomycota</taxon>
        <taxon>Agaricomycotina</taxon>
        <taxon>Agaricomycetes</taxon>
        <taxon>Agaricomycetidae</taxon>
        <taxon>Agaricales</taxon>
        <taxon>Marasmiineae</taxon>
        <taxon>Omphalotaceae</taxon>
        <taxon>Marasmiellus</taxon>
    </lineage>
</organism>
<accession>A0ABR1J7W2</accession>
<dbReference type="InterPro" id="IPR012677">
    <property type="entry name" value="Nucleotide-bd_a/b_plait_sf"/>
</dbReference>
<dbReference type="EMBL" id="JBANRG010000026">
    <property type="protein sequence ID" value="KAK7453449.1"/>
    <property type="molecule type" value="Genomic_DNA"/>
</dbReference>
<proteinExistence type="predicted"/>